<feature type="binding site" evidence="14">
    <location>
        <position position="171"/>
    </location>
    <ligand>
        <name>FMN</name>
        <dbReference type="ChEBI" id="CHEBI:58210"/>
    </ligand>
</feature>
<comment type="catalytic activity">
    <reaction evidence="11">
        <text>a 5,6-dihydrouridine in tRNA + NAD(+) = a uridine in tRNA + NADH + H(+)</text>
        <dbReference type="Rhea" id="RHEA:54452"/>
        <dbReference type="Rhea" id="RHEA-COMP:13339"/>
        <dbReference type="Rhea" id="RHEA-COMP:13887"/>
        <dbReference type="ChEBI" id="CHEBI:15378"/>
        <dbReference type="ChEBI" id="CHEBI:57540"/>
        <dbReference type="ChEBI" id="CHEBI:57945"/>
        <dbReference type="ChEBI" id="CHEBI:65315"/>
        <dbReference type="ChEBI" id="CHEBI:74443"/>
    </reaction>
</comment>
<evidence type="ECO:0000256" key="12">
    <source>
        <dbReference type="PIRNR" id="PIRNR006621"/>
    </source>
</evidence>
<dbReference type="PANTHER" id="PTHR45846:SF1">
    <property type="entry name" value="TRNA-DIHYDROURIDINE(47) SYNTHASE [NAD(P)(+)]-LIKE"/>
    <property type="match status" value="1"/>
</dbReference>
<evidence type="ECO:0000256" key="3">
    <source>
        <dbReference type="ARBA" id="ARBA00022555"/>
    </source>
</evidence>
<evidence type="ECO:0000256" key="8">
    <source>
        <dbReference type="ARBA" id="ARBA00022884"/>
    </source>
</evidence>
<dbReference type="InterPro" id="IPR001269">
    <property type="entry name" value="DUS_fam"/>
</dbReference>
<dbReference type="OrthoDB" id="9764501at2"/>
<evidence type="ECO:0000256" key="2">
    <source>
        <dbReference type="ARBA" id="ARBA00002790"/>
    </source>
</evidence>
<dbReference type="Pfam" id="PF01207">
    <property type="entry name" value="Dus"/>
    <property type="match status" value="1"/>
</dbReference>
<name>V5SFK9_9HYPH</name>
<dbReference type="GO" id="GO:0050660">
    <property type="term" value="F:flavin adenine dinucleotide binding"/>
    <property type="evidence" value="ECO:0007669"/>
    <property type="project" value="InterPro"/>
</dbReference>
<dbReference type="InterPro" id="IPR024036">
    <property type="entry name" value="tRNA-dHydroUridine_Synthase_C"/>
</dbReference>
<evidence type="ECO:0000256" key="1">
    <source>
        <dbReference type="ARBA" id="ARBA00001917"/>
    </source>
</evidence>
<dbReference type="InterPro" id="IPR018517">
    <property type="entry name" value="tRNA_hU_synthase_CS"/>
</dbReference>
<evidence type="ECO:0000256" key="4">
    <source>
        <dbReference type="ARBA" id="ARBA00022630"/>
    </source>
</evidence>
<keyword evidence="6 12" id="KW-0819">tRNA processing</keyword>
<dbReference type="PIRSF" id="PIRSF006621">
    <property type="entry name" value="Dus"/>
    <property type="match status" value="1"/>
</dbReference>
<gene>
    <name evidence="16" type="ORF">W911_10995</name>
</gene>
<evidence type="ECO:0000256" key="5">
    <source>
        <dbReference type="ARBA" id="ARBA00022643"/>
    </source>
</evidence>
<evidence type="ECO:0000256" key="10">
    <source>
        <dbReference type="ARBA" id="ARBA00048205"/>
    </source>
</evidence>
<feature type="binding site" evidence="14">
    <location>
        <position position="141"/>
    </location>
    <ligand>
        <name>FMN</name>
        <dbReference type="ChEBI" id="CHEBI:58210"/>
    </ligand>
</feature>
<keyword evidence="3" id="KW-0820">tRNA-binding</keyword>
<dbReference type="EC" id="1.3.1.-" evidence="12"/>
<evidence type="ECO:0000256" key="7">
    <source>
        <dbReference type="ARBA" id="ARBA00022857"/>
    </source>
</evidence>
<keyword evidence="14" id="KW-0547">Nucleotide-binding</keyword>
<dbReference type="HOGENOM" id="CLU_013299_0_1_5"/>
<comment type="similarity">
    <text evidence="12">Belongs to the dus family.</text>
</comment>
<evidence type="ECO:0000256" key="14">
    <source>
        <dbReference type="PIRSR" id="PIRSR006621-2"/>
    </source>
</evidence>
<dbReference type="AlphaFoldDB" id="V5SFK9"/>
<comment type="catalytic activity">
    <reaction evidence="10">
        <text>a 5,6-dihydrouridine in tRNA + NADP(+) = a uridine in tRNA + NADPH + H(+)</text>
        <dbReference type="Rhea" id="RHEA:23624"/>
        <dbReference type="Rhea" id="RHEA-COMP:13339"/>
        <dbReference type="Rhea" id="RHEA-COMP:13887"/>
        <dbReference type="ChEBI" id="CHEBI:15378"/>
        <dbReference type="ChEBI" id="CHEBI:57783"/>
        <dbReference type="ChEBI" id="CHEBI:58349"/>
        <dbReference type="ChEBI" id="CHEBI:65315"/>
        <dbReference type="ChEBI" id="CHEBI:74443"/>
    </reaction>
</comment>
<dbReference type="InterPro" id="IPR035587">
    <property type="entry name" value="DUS-like_FMN-bd"/>
</dbReference>
<evidence type="ECO:0000256" key="11">
    <source>
        <dbReference type="ARBA" id="ARBA00048802"/>
    </source>
</evidence>
<dbReference type="GO" id="GO:0017150">
    <property type="term" value="F:tRNA dihydrouridine synthase activity"/>
    <property type="evidence" value="ECO:0007669"/>
    <property type="project" value="InterPro"/>
</dbReference>
<keyword evidence="9 12" id="KW-0560">Oxidoreductase</keyword>
<comment type="function">
    <text evidence="2 12">Catalyzes the synthesis of 5,6-dihydrouridine (D), a modified base found in the D-loop of most tRNAs, via the reduction of the C5-C6 double bond in target uridines.</text>
</comment>
<keyword evidence="7" id="KW-0521">NADP</keyword>
<accession>V5SFK9</accession>
<dbReference type="Proteomes" id="UP000018542">
    <property type="component" value="Chromosome"/>
</dbReference>
<evidence type="ECO:0000313" key="16">
    <source>
        <dbReference type="EMBL" id="AHB48805.1"/>
    </source>
</evidence>
<dbReference type="Gene3D" id="1.10.1200.80">
    <property type="entry name" value="Putative flavin oxidoreducatase, domain 2"/>
    <property type="match status" value="1"/>
</dbReference>
<dbReference type="GO" id="GO:0000049">
    <property type="term" value="F:tRNA binding"/>
    <property type="evidence" value="ECO:0007669"/>
    <property type="project" value="UniProtKB-KW"/>
</dbReference>
<evidence type="ECO:0000256" key="6">
    <source>
        <dbReference type="ARBA" id="ARBA00022694"/>
    </source>
</evidence>
<dbReference type="EMBL" id="CP006912">
    <property type="protein sequence ID" value="AHB48805.1"/>
    <property type="molecule type" value="Genomic_DNA"/>
</dbReference>
<keyword evidence="8" id="KW-0694">RNA-binding</keyword>
<dbReference type="PANTHER" id="PTHR45846">
    <property type="entry name" value="TRNA-DIHYDROURIDINE(47) SYNTHASE [NAD(P)(+)]-LIKE"/>
    <property type="match status" value="1"/>
</dbReference>
<keyword evidence="17" id="KW-1185">Reference proteome</keyword>
<feature type="domain" description="DUS-like FMN-binding" evidence="15">
    <location>
        <begin position="17"/>
        <end position="321"/>
    </location>
</feature>
<evidence type="ECO:0000256" key="9">
    <source>
        <dbReference type="ARBA" id="ARBA00023002"/>
    </source>
</evidence>
<dbReference type="PATRIC" id="fig|1029756.8.peg.2286"/>
<dbReference type="InterPro" id="IPR013785">
    <property type="entry name" value="Aldolase_TIM"/>
</dbReference>
<sequence>MTRLQIGSQAIANNVFLAPMTGVSDLPFRRLAHAHGAGLVVSEMVASAELVASRSDVLKRAEGEGLTPFVIQLVGCEPRWMAEGARIAEAKGADIVDINMGCPSREVTGKASGSALMRDLDHALALIEAVVGAVTVPVTLKMRLGWDDRSRNAPELARRAEAAGIQLLTVHGRTRQQFFKGEADWTAVRAVKEAVSIPVIVNGDIASVADARTALSASGADGVMIGRGAYGAPWLPGQIAAALADGALETTALPLAEQARIARGHVEAMLTHYGEFLGLRNARKHIGWYLETSGHRTETLKTWRRRLCTEDDAVRALEFLDAFYSDRSDEDVLENAA</sequence>
<evidence type="ECO:0000256" key="13">
    <source>
        <dbReference type="PIRSR" id="PIRSR006621-1"/>
    </source>
</evidence>
<dbReference type="KEGG" id="hni:W911_10995"/>
<protein>
    <recommendedName>
        <fullName evidence="12">tRNA-dihydrouridine synthase</fullName>
        <ecNumber evidence="12">1.3.1.-</ecNumber>
    </recommendedName>
</protein>
<dbReference type="RefSeq" id="WP_023787549.1">
    <property type="nucleotide sequence ID" value="NC_022997.1"/>
</dbReference>
<keyword evidence="4 12" id="KW-0285">Flavoprotein</keyword>
<dbReference type="STRING" id="1029756.W911_10995"/>
<feature type="binding site" evidence="14">
    <location>
        <position position="72"/>
    </location>
    <ligand>
        <name>FMN</name>
        <dbReference type="ChEBI" id="CHEBI:58210"/>
    </ligand>
</feature>
<dbReference type="NCBIfam" id="TIGR00737">
    <property type="entry name" value="nifR3_yhdG"/>
    <property type="match status" value="1"/>
</dbReference>
<dbReference type="InterPro" id="IPR004652">
    <property type="entry name" value="DusB-like"/>
</dbReference>
<dbReference type="PROSITE" id="PS01136">
    <property type="entry name" value="UPF0034"/>
    <property type="match status" value="1"/>
</dbReference>
<reference evidence="16 17" key="1">
    <citation type="journal article" date="2014" name="Genome Announc.">
        <title>Complete Genome Sequence of Hyphomicrobium nitrativorans Strain NL23, a Denitrifying Bacterium Isolated from Biofilm of a Methanol-Fed Denitrification System Treating Seawater at the Montreal Biodome.</title>
        <authorList>
            <person name="Martineau C."/>
            <person name="Villeneuve C."/>
            <person name="Mauffrey F."/>
            <person name="Villemur R."/>
        </authorList>
    </citation>
    <scope>NUCLEOTIDE SEQUENCE [LARGE SCALE GENOMIC DNA]</scope>
    <source>
        <strain evidence="16">NL23</strain>
    </source>
</reference>
<feature type="binding site" evidence="14">
    <location>
        <begin position="226"/>
        <end position="227"/>
    </location>
    <ligand>
        <name>FMN</name>
        <dbReference type="ChEBI" id="CHEBI:58210"/>
    </ligand>
</feature>
<organism evidence="16 17">
    <name type="scientific">Hyphomicrobium nitrativorans NL23</name>
    <dbReference type="NCBI Taxonomy" id="1029756"/>
    <lineage>
        <taxon>Bacteria</taxon>
        <taxon>Pseudomonadati</taxon>
        <taxon>Pseudomonadota</taxon>
        <taxon>Alphaproteobacteria</taxon>
        <taxon>Hyphomicrobiales</taxon>
        <taxon>Hyphomicrobiaceae</taxon>
        <taxon>Hyphomicrobium</taxon>
    </lineage>
</organism>
<dbReference type="Gene3D" id="3.20.20.70">
    <property type="entry name" value="Aldolase class I"/>
    <property type="match status" value="1"/>
</dbReference>
<evidence type="ECO:0000313" key="17">
    <source>
        <dbReference type="Proteomes" id="UP000018542"/>
    </source>
</evidence>
<proteinExistence type="inferred from homology"/>
<feature type="active site" description="Proton donor" evidence="13">
    <location>
        <position position="102"/>
    </location>
</feature>
<comment type="cofactor">
    <cofactor evidence="1 12 14">
        <name>FMN</name>
        <dbReference type="ChEBI" id="CHEBI:58210"/>
    </cofactor>
</comment>
<evidence type="ECO:0000259" key="15">
    <source>
        <dbReference type="Pfam" id="PF01207"/>
    </source>
</evidence>
<dbReference type="SUPFAM" id="SSF51395">
    <property type="entry name" value="FMN-linked oxidoreductases"/>
    <property type="match status" value="1"/>
</dbReference>
<keyword evidence="5 12" id="KW-0288">FMN</keyword>
<dbReference type="CDD" id="cd02801">
    <property type="entry name" value="DUS_like_FMN"/>
    <property type="match status" value="1"/>
</dbReference>